<gene>
    <name evidence="2" type="ORF">F8566_23500</name>
</gene>
<dbReference type="AlphaFoldDB" id="A0A6H9YSW5"/>
<comment type="caution">
    <text evidence="2">The sequence shown here is derived from an EMBL/GenBank/DDBJ whole genome shotgun (WGS) entry which is preliminary data.</text>
</comment>
<dbReference type="EMBL" id="WBMT01000011">
    <property type="protein sequence ID" value="KAB2346435.1"/>
    <property type="molecule type" value="Genomic_DNA"/>
</dbReference>
<reference evidence="2 3" key="1">
    <citation type="submission" date="2019-09" db="EMBL/GenBank/DDBJ databases">
        <title>Actinomadura physcomitrii sp. nov., a novel actinomycete isolated from moss [Physcomitrium sphaericum (Ludw) Fuernr].</title>
        <authorList>
            <person name="Zhuang X."/>
            <person name="Liu C."/>
        </authorList>
    </citation>
    <scope>NUCLEOTIDE SEQUENCE [LARGE SCALE GENOMIC DNA]</scope>
    <source>
        <strain evidence="2 3">HMC1</strain>
    </source>
</reference>
<sequence>MITREAPAIPIRPAEPAHRSGRVAVALWALLIAATFAAGYLLRRAGLATEDELPPLHAEARGEPHTWQLYPAIAVAVLYVALLPVLVRRLTWRPLLVAAWLATLAWTIVLALSDGFDHIAKPLDAPTEYPAGLDPVRADPAGWLRTFTDRLNGYPTHIRGHPPLPTLVFWALDAAGLRGTTWAAVVIILVATSAVIAIAMTVRLLAGEELARRALPFLVMAPLVLWIATAMDAFFLGVGAWGTVLVAFAAKRNRALAALGGGLLLGSLPYLSYGLLPLFAVPAAVLIAVRPSARVVAVLLCGCAIVPVAFTLGGFWWPDGVAATYETYRVSRGSAMRPYWYFLVADFAVLGLLVGPAVAHALPSTLAPLGRAARDRVLPPVPTMLVGAALLGTIALAVSGVTRGEVERIWVPYAAWMMVAAARHTPPSRGWLAAQAVTALLVQSLVLSEW</sequence>
<dbReference type="OrthoDB" id="5242248at2"/>
<feature type="transmembrane region" description="Helical" evidence="1">
    <location>
        <begin position="338"/>
        <end position="362"/>
    </location>
</feature>
<keyword evidence="1" id="KW-1133">Transmembrane helix</keyword>
<feature type="transmembrane region" description="Helical" evidence="1">
    <location>
        <begin position="296"/>
        <end position="318"/>
    </location>
</feature>
<evidence type="ECO:0000256" key="1">
    <source>
        <dbReference type="SAM" id="Phobius"/>
    </source>
</evidence>
<keyword evidence="1" id="KW-0812">Transmembrane</keyword>
<name>A0A6H9YSW5_9ACTN</name>
<proteinExistence type="predicted"/>
<evidence type="ECO:0000313" key="3">
    <source>
        <dbReference type="Proteomes" id="UP000468735"/>
    </source>
</evidence>
<evidence type="ECO:0000313" key="2">
    <source>
        <dbReference type="EMBL" id="KAB2346435.1"/>
    </source>
</evidence>
<organism evidence="2 3">
    <name type="scientific">Actinomadura rudentiformis</name>
    <dbReference type="NCBI Taxonomy" id="359158"/>
    <lineage>
        <taxon>Bacteria</taxon>
        <taxon>Bacillati</taxon>
        <taxon>Actinomycetota</taxon>
        <taxon>Actinomycetes</taxon>
        <taxon>Streptosporangiales</taxon>
        <taxon>Thermomonosporaceae</taxon>
        <taxon>Actinomadura</taxon>
    </lineage>
</organism>
<feature type="transmembrane region" description="Helical" evidence="1">
    <location>
        <begin position="21"/>
        <end position="42"/>
    </location>
</feature>
<feature type="transmembrane region" description="Helical" evidence="1">
    <location>
        <begin position="69"/>
        <end position="87"/>
    </location>
</feature>
<feature type="transmembrane region" description="Helical" evidence="1">
    <location>
        <begin position="383"/>
        <end position="402"/>
    </location>
</feature>
<accession>A0A6H9YSW5</accession>
<dbReference type="Proteomes" id="UP000468735">
    <property type="component" value="Unassembled WGS sequence"/>
</dbReference>
<dbReference type="RefSeq" id="WP_151563366.1">
    <property type="nucleotide sequence ID" value="NZ_WBMT01000011.1"/>
</dbReference>
<feature type="transmembrane region" description="Helical" evidence="1">
    <location>
        <begin position="182"/>
        <end position="205"/>
    </location>
</feature>
<keyword evidence="1" id="KW-0472">Membrane</keyword>
<evidence type="ECO:0008006" key="4">
    <source>
        <dbReference type="Google" id="ProtNLM"/>
    </source>
</evidence>
<protein>
    <recommendedName>
        <fullName evidence="4">DUF2029 domain-containing protein</fullName>
    </recommendedName>
</protein>
<feature type="transmembrane region" description="Helical" evidence="1">
    <location>
        <begin position="270"/>
        <end position="289"/>
    </location>
</feature>
<feature type="transmembrane region" description="Helical" evidence="1">
    <location>
        <begin position="94"/>
        <end position="113"/>
    </location>
</feature>
<feature type="transmembrane region" description="Helical" evidence="1">
    <location>
        <begin position="217"/>
        <end position="250"/>
    </location>
</feature>
<keyword evidence="3" id="KW-1185">Reference proteome</keyword>